<keyword evidence="1" id="KW-0732">Signal</keyword>
<name>A0A4U6VR15_SETVI</name>
<evidence type="ECO:0000313" key="2">
    <source>
        <dbReference type="EMBL" id="TKW32218.1"/>
    </source>
</evidence>
<accession>A0A4U6VR15</accession>
<proteinExistence type="predicted"/>
<dbReference type="Gramene" id="TKW32218">
    <property type="protein sequence ID" value="TKW32218"/>
    <property type="gene ID" value="SEVIR_2G162936v2"/>
</dbReference>
<reference evidence="2" key="1">
    <citation type="submission" date="2019-03" db="EMBL/GenBank/DDBJ databases">
        <title>WGS assembly of Setaria viridis.</title>
        <authorList>
            <person name="Huang P."/>
            <person name="Jenkins J."/>
            <person name="Grimwood J."/>
            <person name="Barry K."/>
            <person name="Healey A."/>
            <person name="Mamidi S."/>
            <person name="Sreedasyam A."/>
            <person name="Shu S."/>
            <person name="Feldman M."/>
            <person name="Wu J."/>
            <person name="Yu Y."/>
            <person name="Chen C."/>
            <person name="Johnson J."/>
            <person name="Rokhsar D."/>
            <person name="Baxter I."/>
            <person name="Schmutz J."/>
            <person name="Brutnell T."/>
            <person name="Kellogg E."/>
        </authorList>
    </citation>
    <scope>NUCLEOTIDE SEQUENCE [LARGE SCALE GENOMIC DNA]</scope>
</reference>
<gene>
    <name evidence="2" type="ORF">SEVIR_2G162936v2</name>
</gene>
<dbReference type="Proteomes" id="UP000298652">
    <property type="component" value="Chromosome 2"/>
</dbReference>
<dbReference type="EMBL" id="CM016553">
    <property type="protein sequence ID" value="TKW32218.1"/>
    <property type="molecule type" value="Genomic_DNA"/>
</dbReference>
<sequence length="63" mass="7203">MFKSCFRCILHVTLVKGLLRRFVSSALSWFVGVLEASRAHLFVRSQGQLYLLITALMDDVVMQ</sequence>
<protein>
    <recommendedName>
        <fullName evidence="4">Secreted protein</fullName>
    </recommendedName>
</protein>
<feature type="chain" id="PRO_5020415809" description="Secreted protein" evidence="1">
    <location>
        <begin position="26"/>
        <end position="63"/>
    </location>
</feature>
<evidence type="ECO:0000256" key="1">
    <source>
        <dbReference type="SAM" id="SignalP"/>
    </source>
</evidence>
<evidence type="ECO:0008006" key="4">
    <source>
        <dbReference type="Google" id="ProtNLM"/>
    </source>
</evidence>
<evidence type="ECO:0000313" key="3">
    <source>
        <dbReference type="Proteomes" id="UP000298652"/>
    </source>
</evidence>
<dbReference type="AlphaFoldDB" id="A0A4U6VR15"/>
<organism evidence="2 3">
    <name type="scientific">Setaria viridis</name>
    <name type="common">Green bristlegrass</name>
    <name type="synonym">Setaria italica subsp. viridis</name>
    <dbReference type="NCBI Taxonomy" id="4556"/>
    <lineage>
        <taxon>Eukaryota</taxon>
        <taxon>Viridiplantae</taxon>
        <taxon>Streptophyta</taxon>
        <taxon>Embryophyta</taxon>
        <taxon>Tracheophyta</taxon>
        <taxon>Spermatophyta</taxon>
        <taxon>Magnoliopsida</taxon>
        <taxon>Liliopsida</taxon>
        <taxon>Poales</taxon>
        <taxon>Poaceae</taxon>
        <taxon>PACMAD clade</taxon>
        <taxon>Panicoideae</taxon>
        <taxon>Panicodae</taxon>
        <taxon>Paniceae</taxon>
        <taxon>Cenchrinae</taxon>
        <taxon>Setaria</taxon>
    </lineage>
</organism>
<keyword evidence="3" id="KW-1185">Reference proteome</keyword>
<feature type="signal peptide" evidence="1">
    <location>
        <begin position="1"/>
        <end position="25"/>
    </location>
</feature>